<sequence length="91" mass="10785">MRNLKNIGTITKISEIILKYESDFNDGLNIQYKDNKDEFLKDLINEIKTNGVHELLEYYNFCLGWKNDTNSTFQQRKKLEDLILILEGQIQ</sequence>
<proteinExistence type="predicted"/>
<evidence type="ECO:0000313" key="2">
    <source>
        <dbReference type="Proteomes" id="UP000473681"/>
    </source>
</evidence>
<reference evidence="1 2" key="1">
    <citation type="submission" date="2019-04" db="EMBL/GenBank/DDBJ databases">
        <title>Genome sequencing of Clostridium botulinum Groups I-IV and Clostridium butyricum.</title>
        <authorList>
            <person name="Brunt J."/>
            <person name="Van Vliet A.H.M."/>
            <person name="Stringer S.C."/>
            <person name="Carter A.T."/>
            <person name="Peck M.W."/>
        </authorList>
    </citation>
    <scope>NUCLEOTIDE SEQUENCE [LARGE SCALE GENOMIC DNA]</scope>
    <source>
        <strain evidence="1 2">CB-K-33E</strain>
    </source>
</reference>
<dbReference type="AlphaFoldDB" id="A0A846JYI3"/>
<organism evidence="1 2">
    <name type="scientific">Clostridium botulinum</name>
    <dbReference type="NCBI Taxonomy" id="1491"/>
    <lineage>
        <taxon>Bacteria</taxon>
        <taxon>Bacillati</taxon>
        <taxon>Bacillota</taxon>
        <taxon>Clostridia</taxon>
        <taxon>Eubacteriales</taxon>
        <taxon>Clostridiaceae</taxon>
        <taxon>Clostridium</taxon>
    </lineage>
</organism>
<evidence type="ECO:0000313" key="1">
    <source>
        <dbReference type="EMBL" id="NFN36425.1"/>
    </source>
</evidence>
<name>A0A846JYI3_CLOBO</name>
<dbReference type="Proteomes" id="UP000473681">
    <property type="component" value="Unassembled WGS sequence"/>
</dbReference>
<comment type="caution">
    <text evidence="1">The sequence shown here is derived from an EMBL/GenBank/DDBJ whole genome shotgun (WGS) entry which is preliminary data.</text>
</comment>
<accession>A0A846JYI3</accession>
<gene>
    <name evidence="1" type="ORF">FDB51_15175</name>
</gene>
<dbReference type="EMBL" id="SWVK01000023">
    <property type="protein sequence ID" value="NFN36425.1"/>
    <property type="molecule type" value="Genomic_DNA"/>
</dbReference>
<protein>
    <submittedName>
        <fullName evidence="1">Uncharacterized protein</fullName>
    </submittedName>
</protein>